<feature type="region of interest" description="Disordered" evidence="1">
    <location>
        <begin position="1018"/>
        <end position="1050"/>
    </location>
</feature>
<dbReference type="Gene3D" id="3.40.50.12370">
    <property type="match status" value="1"/>
</dbReference>
<keyword evidence="2" id="KW-0472">Membrane</keyword>
<sequence>MVSNSFTRFLAVALVALSFSMIAWGAPVTADNGLVARGSCTVGCHTGTDTVKILTSLETSLDLKLKDLDKCHDSGSDPSAVIADIAALINTSAVLIGKLDKDVLGLLNGQLVLITNMVIRITLNVATHCAKWGDKAGYDAFLSLCVVIDVALKSLLSQTCGLVGVIFNMLVSLCTSANVALFVKVKFSSCIGFLGFLIVSAAVTTCHICITLRNNEYTSTAQVVLGHRVCKRRDSPGEDADEPDARVICTTAISGTIDSTLARMNLEEKVAHLVSLGINRRTARFALQALSGKAANAEVRHVSANPPNSSVPITAMPDHANVVAPTPKSARRSSWFGWSKKGLNGPQRPNSALSRVVEGEVAVPSDWVAPDTSTSTSTTSSPQDERTSPFDQSPAVPNGSASTLPRSASHGNRTSRSLSAGGLDLTMNRTHSLPSVNNISMLTPASPPVRPAAMSPSPLTRQLSLTELDKKAEQLILNALARTTSRDATPAPSVSSSPTHSTHTIASTATLSPTSVTGGPSAAFSKKTSFSSYLGLGALSLTRDKTPKPGDNERGRKDREDKEREARTRSSSPFRRFSFSSNAGDENNGGRRGRSPSPGALRYTQSDVESDVGEGSGIAPRRTAFKEKRRKGKKRSKKPSDSGEGSTADQQTEENAEDKEKEGVKVAGEPDVTSPSSALGVPLPDPKESPAPTSSTIEDESESESDDETASWTSSDSWTSGDIQFDDQTQLNTALNSAALHTAELMSQQEEGLEFDSDPLGEGVNVIQPEAPVFEKTFMARPGTANSGSVTRKGTGDSIGNGGEGANTDVAGRGRKRSLRHDALELATSRPVYGPNRCMIMLTHGNPDGAEREGRRYVVASDLSEESRFAVEWGIGTVLRDGDEMIVVNVQETENKLDEITTDKGQKIKNQQERHTLAYLLCRQVTGLLQRTRLNVRVFCQAIHSKNSRRMLLDLIDYTEPTMVIVGSRGLNALKGILLGSTSHYLIQKSSVPVMVARRRLKRPVKRTAHLEPHKRVSIAEAEIDKAGPGKAERDADATRDQIESEEGEK</sequence>
<dbReference type="CDD" id="cd23659">
    <property type="entry name" value="USP_At3g01520-like"/>
    <property type="match status" value="1"/>
</dbReference>
<feature type="chain" id="PRO_5024466345" description="UspA domain-containing protein" evidence="3">
    <location>
        <begin position="26"/>
        <end position="1050"/>
    </location>
</feature>
<accession>A0A5N5QQ21</accession>
<dbReference type="AlphaFoldDB" id="A0A5N5QQ21"/>
<organism evidence="5 6">
    <name type="scientific">Ceratobasidium theobromae</name>
    <dbReference type="NCBI Taxonomy" id="1582974"/>
    <lineage>
        <taxon>Eukaryota</taxon>
        <taxon>Fungi</taxon>
        <taxon>Dikarya</taxon>
        <taxon>Basidiomycota</taxon>
        <taxon>Agaricomycotina</taxon>
        <taxon>Agaricomycetes</taxon>
        <taxon>Cantharellales</taxon>
        <taxon>Ceratobasidiaceae</taxon>
        <taxon>Ceratobasidium</taxon>
    </lineage>
</organism>
<feature type="region of interest" description="Disordered" evidence="1">
    <location>
        <begin position="781"/>
        <end position="817"/>
    </location>
</feature>
<evidence type="ECO:0000256" key="3">
    <source>
        <dbReference type="SAM" id="SignalP"/>
    </source>
</evidence>
<proteinExistence type="predicted"/>
<feature type="compositionally biased region" description="Basic residues" evidence="1">
    <location>
        <begin position="627"/>
        <end position="637"/>
    </location>
</feature>
<dbReference type="PANTHER" id="PTHR46100">
    <property type="entry name" value="IMP2'P"/>
    <property type="match status" value="1"/>
</dbReference>
<keyword evidence="3" id="KW-0732">Signal</keyword>
<dbReference type="Proteomes" id="UP000383932">
    <property type="component" value="Unassembled WGS sequence"/>
</dbReference>
<feature type="compositionally biased region" description="Basic and acidic residues" evidence="1">
    <location>
        <begin position="542"/>
        <end position="568"/>
    </location>
</feature>
<evidence type="ECO:0000256" key="1">
    <source>
        <dbReference type="SAM" id="MobiDB-lite"/>
    </source>
</evidence>
<evidence type="ECO:0000259" key="4">
    <source>
        <dbReference type="Pfam" id="PF00582"/>
    </source>
</evidence>
<feature type="region of interest" description="Disordered" evidence="1">
    <location>
        <begin position="481"/>
        <end position="522"/>
    </location>
</feature>
<gene>
    <name evidence="5" type="ORF">CTheo_2856</name>
</gene>
<evidence type="ECO:0000313" key="6">
    <source>
        <dbReference type="Proteomes" id="UP000383932"/>
    </source>
</evidence>
<feature type="compositionally biased region" description="Polar residues" evidence="1">
    <location>
        <begin position="399"/>
        <end position="418"/>
    </location>
</feature>
<protein>
    <recommendedName>
        <fullName evidence="4">UspA domain-containing protein</fullName>
    </recommendedName>
</protein>
<feature type="compositionally biased region" description="Low complexity" evidence="1">
    <location>
        <begin position="569"/>
        <end position="581"/>
    </location>
</feature>
<dbReference type="InterPro" id="IPR006015">
    <property type="entry name" value="Universal_stress_UspA"/>
</dbReference>
<feature type="compositionally biased region" description="Low complexity" evidence="1">
    <location>
        <begin position="710"/>
        <end position="722"/>
    </location>
</feature>
<feature type="signal peptide" evidence="3">
    <location>
        <begin position="1"/>
        <end position="25"/>
    </location>
</feature>
<keyword evidence="2" id="KW-1133">Transmembrane helix</keyword>
<feature type="domain" description="UspA" evidence="4">
    <location>
        <begin position="856"/>
        <end position="998"/>
    </location>
</feature>
<feature type="compositionally biased region" description="Basic and acidic residues" evidence="1">
    <location>
        <begin position="1023"/>
        <end position="1043"/>
    </location>
</feature>
<feature type="compositionally biased region" description="Low complexity" evidence="1">
    <location>
        <begin position="488"/>
        <end position="510"/>
    </location>
</feature>
<comment type="caution">
    <text evidence="5">The sequence shown here is derived from an EMBL/GenBank/DDBJ whole genome shotgun (WGS) entry which is preliminary data.</text>
</comment>
<dbReference type="Pfam" id="PF00582">
    <property type="entry name" value="Usp"/>
    <property type="match status" value="1"/>
</dbReference>
<reference evidence="5 6" key="1">
    <citation type="journal article" date="2019" name="Fungal Biol. Biotechnol.">
        <title>Draft genome sequence of fastidious pathogen Ceratobasidium theobromae, which causes vascular-streak dieback in Theobroma cacao.</title>
        <authorList>
            <person name="Ali S.S."/>
            <person name="Asman A."/>
            <person name="Shao J."/>
            <person name="Firmansyah A.P."/>
            <person name="Susilo A.W."/>
            <person name="Rosmana A."/>
            <person name="McMahon P."/>
            <person name="Junaid M."/>
            <person name="Guest D."/>
            <person name="Kheng T.Y."/>
            <person name="Meinhardt L.W."/>
            <person name="Bailey B.A."/>
        </authorList>
    </citation>
    <scope>NUCLEOTIDE SEQUENCE [LARGE SCALE GENOMIC DNA]</scope>
    <source>
        <strain evidence="5 6">CT2</strain>
    </source>
</reference>
<evidence type="ECO:0000313" key="5">
    <source>
        <dbReference type="EMBL" id="KAB5593673.1"/>
    </source>
</evidence>
<feature type="transmembrane region" description="Helical" evidence="2">
    <location>
        <begin position="190"/>
        <end position="213"/>
    </location>
</feature>
<dbReference type="PRINTS" id="PR01438">
    <property type="entry name" value="UNVRSLSTRESS"/>
</dbReference>
<feature type="transmembrane region" description="Helical" evidence="2">
    <location>
        <begin position="162"/>
        <end position="183"/>
    </location>
</feature>
<dbReference type="PANTHER" id="PTHR46100:SF4">
    <property type="entry name" value="USPA DOMAIN-CONTAINING PROTEIN"/>
    <property type="match status" value="1"/>
</dbReference>
<name>A0A5N5QQ21_9AGAM</name>
<keyword evidence="2" id="KW-0812">Transmembrane</keyword>
<dbReference type="InterPro" id="IPR006016">
    <property type="entry name" value="UspA"/>
</dbReference>
<feature type="compositionally biased region" description="Acidic residues" evidence="1">
    <location>
        <begin position="697"/>
        <end position="709"/>
    </location>
</feature>
<dbReference type="EMBL" id="SSOP01000032">
    <property type="protein sequence ID" value="KAB5593673.1"/>
    <property type="molecule type" value="Genomic_DNA"/>
</dbReference>
<feature type="region of interest" description="Disordered" evidence="1">
    <location>
        <begin position="541"/>
        <end position="723"/>
    </location>
</feature>
<feature type="compositionally biased region" description="Low complexity" evidence="1">
    <location>
        <begin position="372"/>
        <end position="381"/>
    </location>
</feature>
<keyword evidence="6" id="KW-1185">Reference proteome</keyword>
<dbReference type="SUPFAM" id="SSF52402">
    <property type="entry name" value="Adenine nucleotide alpha hydrolases-like"/>
    <property type="match status" value="1"/>
</dbReference>
<feature type="region of interest" description="Disordered" evidence="1">
    <location>
        <begin position="321"/>
        <end position="351"/>
    </location>
</feature>
<feature type="region of interest" description="Disordered" evidence="1">
    <location>
        <begin position="363"/>
        <end position="458"/>
    </location>
</feature>
<feature type="compositionally biased region" description="Polar residues" evidence="1">
    <location>
        <begin position="427"/>
        <end position="443"/>
    </location>
</feature>
<evidence type="ECO:0000256" key="2">
    <source>
        <dbReference type="SAM" id="Phobius"/>
    </source>
</evidence>
<dbReference type="OrthoDB" id="992776at2759"/>